<evidence type="ECO:0008006" key="5">
    <source>
        <dbReference type="Google" id="ProtNLM"/>
    </source>
</evidence>
<evidence type="ECO:0000313" key="4">
    <source>
        <dbReference type="Proteomes" id="UP000015105"/>
    </source>
</evidence>
<dbReference type="Pfam" id="PF24758">
    <property type="entry name" value="LRR_At5g56370"/>
    <property type="match status" value="1"/>
</dbReference>
<reference evidence="4" key="1">
    <citation type="journal article" date="2014" name="Science">
        <title>Ancient hybridizations among the ancestral genomes of bread wheat.</title>
        <authorList>
            <consortium name="International Wheat Genome Sequencing Consortium,"/>
            <person name="Marcussen T."/>
            <person name="Sandve S.R."/>
            <person name="Heier L."/>
            <person name="Spannagl M."/>
            <person name="Pfeifer M."/>
            <person name="Jakobsen K.S."/>
            <person name="Wulff B.B."/>
            <person name="Steuernagel B."/>
            <person name="Mayer K.F."/>
            <person name="Olsen O.A."/>
        </authorList>
    </citation>
    <scope>NUCLEOTIDE SEQUENCE [LARGE SCALE GENOMIC DNA]</scope>
    <source>
        <strain evidence="4">cv. AL8/78</strain>
    </source>
</reference>
<keyword evidence="4" id="KW-1185">Reference proteome</keyword>
<dbReference type="Proteomes" id="UP000015105">
    <property type="component" value="Chromosome 4D"/>
</dbReference>
<dbReference type="Gramene" id="AET4Gv20788900.1">
    <property type="protein sequence ID" value="AET4Gv20788900.1"/>
    <property type="gene ID" value="AET4Gv20788900"/>
</dbReference>
<dbReference type="AlphaFoldDB" id="A0A453J400"/>
<reference evidence="3" key="4">
    <citation type="submission" date="2019-03" db="UniProtKB">
        <authorList>
            <consortium name="EnsemblPlants"/>
        </authorList>
    </citation>
    <scope>IDENTIFICATION</scope>
</reference>
<dbReference type="InterPro" id="IPR006566">
    <property type="entry name" value="FBD"/>
</dbReference>
<evidence type="ECO:0000259" key="1">
    <source>
        <dbReference type="Pfam" id="PF08387"/>
    </source>
</evidence>
<feature type="domain" description="F-box/LRR-repeat protein 15/At3g58940/PEG3-like LRR" evidence="2">
    <location>
        <begin position="5"/>
        <end position="114"/>
    </location>
</feature>
<proteinExistence type="predicted"/>
<reference evidence="3" key="5">
    <citation type="journal article" date="2021" name="G3 (Bethesda)">
        <title>Aegilops tauschii genome assembly Aet v5.0 features greater sequence contiguity and improved annotation.</title>
        <authorList>
            <person name="Wang L."/>
            <person name="Zhu T."/>
            <person name="Rodriguez J.C."/>
            <person name="Deal K.R."/>
            <person name="Dubcovsky J."/>
            <person name="McGuire P.E."/>
            <person name="Lux T."/>
            <person name="Spannagl M."/>
            <person name="Mayer K.F.X."/>
            <person name="Baldrich P."/>
            <person name="Meyers B.C."/>
            <person name="Huo N."/>
            <person name="Gu Y.Q."/>
            <person name="Zhou H."/>
            <person name="Devos K.M."/>
            <person name="Bennetzen J.L."/>
            <person name="Unver T."/>
            <person name="Budak H."/>
            <person name="Gulick P.J."/>
            <person name="Galiba G."/>
            <person name="Kalapos B."/>
            <person name="Nelson D.R."/>
            <person name="Li P."/>
            <person name="You F.M."/>
            <person name="Luo M.C."/>
            <person name="Dvorak J."/>
        </authorList>
    </citation>
    <scope>NUCLEOTIDE SEQUENCE [LARGE SCALE GENOMIC DNA]</scope>
    <source>
        <strain evidence="3">cv. AL8/78</strain>
    </source>
</reference>
<dbReference type="InterPro" id="IPR032675">
    <property type="entry name" value="LRR_dom_sf"/>
</dbReference>
<dbReference type="SUPFAM" id="SSF52047">
    <property type="entry name" value="RNI-like"/>
    <property type="match status" value="1"/>
</dbReference>
<feature type="domain" description="FBD" evidence="1">
    <location>
        <begin position="266"/>
        <end position="299"/>
    </location>
</feature>
<accession>A0A453J400</accession>
<reference evidence="3" key="3">
    <citation type="journal article" date="2017" name="Nature">
        <title>Genome sequence of the progenitor of the wheat D genome Aegilops tauschii.</title>
        <authorList>
            <person name="Luo M.C."/>
            <person name="Gu Y.Q."/>
            <person name="Puiu D."/>
            <person name="Wang H."/>
            <person name="Twardziok S.O."/>
            <person name="Deal K.R."/>
            <person name="Huo N."/>
            <person name="Zhu T."/>
            <person name="Wang L."/>
            <person name="Wang Y."/>
            <person name="McGuire P.E."/>
            <person name="Liu S."/>
            <person name="Long H."/>
            <person name="Ramasamy R.K."/>
            <person name="Rodriguez J.C."/>
            <person name="Van S.L."/>
            <person name="Yuan L."/>
            <person name="Wang Z."/>
            <person name="Xia Z."/>
            <person name="Xiao L."/>
            <person name="Anderson O.D."/>
            <person name="Ouyang S."/>
            <person name="Liang Y."/>
            <person name="Zimin A.V."/>
            <person name="Pertea G."/>
            <person name="Qi P."/>
            <person name="Bennetzen J.L."/>
            <person name="Dai X."/>
            <person name="Dawson M.W."/>
            <person name="Muller H.G."/>
            <person name="Kugler K."/>
            <person name="Rivarola-Duarte L."/>
            <person name="Spannagl M."/>
            <person name="Mayer K.F.X."/>
            <person name="Lu F.H."/>
            <person name="Bevan M.W."/>
            <person name="Leroy P."/>
            <person name="Li P."/>
            <person name="You F.M."/>
            <person name="Sun Q."/>
            <person name="Liu Z."/>
            <person name="Lyons E."/>
            <person name="Wicker T."/>
            <person name="Salzberg S.L."/>
            <person name="Devos K.M."/>
            <person name="Dvorak J."/>
        </authorList>
    </citation>
    <scope>NUCLEOTIDE SEQUENCE [LARGE SCALE GENOMIC DNA]</scope>
    <source>
        <strain evidence="3">cv. AL8/78</strain>
    </source>
</reference>
<dbReference type="PANTHER" id="PTHR34709">
    <property type="entry name" value="OS10G0396666 PROTEIN"/>
    <property type="match status" value="1"/>
</dbReference>
<evidence type="ECO:0000313" key="3">
    <source>
        <dbReference type="EnsemblPlants" id="AET4Gv20788900.1"/>
    </source>
</evidence>
<organism evidence="3 4">
    <name type="scientific">Aegilops tauschii subsp. strangulata</name>
    <name type="common">Goatgrass</name>
    <dbReference type="NCBI Taxonomy" id="200361"/>
    <lineage>
        <taxon>Eukaryota</taxon>
        <taxon>Viridiplantae</taxon>
        <taxon>Streptophyta</taxon>
        <taxon>Embryophyta</taxon>
        <taxon>Tracheophyta</taxon>
        <taxon>Spermatophyta</taxon>
        <taxon>Magnoliopsida</taxon>
        <taxon>Liliopsida</taxon>
        <taxon>Poales</taxon>
        <taxon>Poaceae</taxon>
        <taxon>BOP clade</taxon>
        <taxon>Pooideae</taxon>
        <taxon>Triticodae</taxon>
        <taxon>Triticeae</taxon>
        <taxon>Triticinae</taxon>
        <taxon>Aegilops</taxon>
    </lineage>
</organism>
<evidence type="ECO:0000259" key="2">
    <source>
        <dbReference type="Pfam" id="PF24758"/>
    </source>
</evidence>
<sequence length="334" mass="36756">MPYLPPPVNLPGFHRATSVDLCGLDLFLSAAADPPASCCMFPALEALSLSGCHVDAAALLLHCPRLRVLRAAGCSLGHAIRSASLQELVLENKRKSTGRVHVDVPALKQLTLSINTPGELRLSISAPIVEKVLWRCCYSKPAAGIGPWGLAMVRLETAENNAGLSLRMESDDSSLGSFSFPQTELSLAQEIEEHLVLTNFSVLDLHFNTTGHAFGAFVFRLLRIHWIRTATKILKIEMGAKGKACPVNCPCDEPGNWRSETTPLINLQEVEIRDFGGEDHEFDFLRLILKCAPRLKRMTMRPSHEVTSSNDDWNAKIYDILKVYPSVGCNVFPN</sequence>
<dbReference type="EnsemblPlants" id="AET4Gv20788900.1">
    <property type="protein sequence ID" value="AET4Gv20788900.1"/>
    <property type="gene ID" value="AET4Gv20788900"/>
</dbReference>
<dbReference type="InterPro" id="IPR055312">
    <property type="entry name" value="FBL15-like"/>
</dbReference>
<dbReference type="PANTHER" id="PTHR34709:SF39">
    <property type="entry name" value="F-BOX DOMAIN-CONTAINING PROTEIN"/>
    <property type="match status" value="1"/>
</dbReference>
<dbReference type="Gene3D" id="3.80.10.10">
    <property type="entry name" value="Ribonuclease Inhibitor"/>
    <property type="match status" value="1"/>
</dbReference>
<protein>
    <recommendedName>
        <fullName evidence="5">FBD domain-containing protein</fullName>
    </recommendedName>
</protein>
<reference evidence="4" key="2">
    <citation type="journal article" date="2017" name="Nat. Plants">
        <title>The Aegilops tauschii genome reveals multiple impacts of transposons.</title>
        <authorList>
            <person name="Zhao G."/>
            <person name="Zou C."/>
            <person name="Li K."/>
            <person name="Wang K."/>
            <person name="Li T."/>
            <person name="Gao L."/>
            <person name="Zhang X."/>
            <person name="Wang H."/>
            <person name="Yang Z."/>
            <person name="Liu X."/>
            <person name="Jiang W."/>
            <person name="Mao L."/>
            <person name="Kong X."/>
            <person name="Jiao Y."/>
            <person name="Jia J."/>
        </authorList>
    </citation>
    <scope>NUCLEOTIDE SEQUENCE [LARGE SCALE GENOMIC DNA]</scope>
    <source>
        <strain evidence="4">cv. AL8/78</strain>
    </source>
</reference>
<dbReference type="Pfam" id="PF08387">
    <property type="entry name" value="FBD"/>
    <property type="match status" value="1"/>
</dbReference>
<dbReference type="InterPro" id="IPR055411">
    <property type="entry name" value="LRR_FXL15/At3g58940/PEG3-like"/>
</dbReference>
<name>A0A453J400_AEGTS</name>